<dbReference type="InParanoid" id="A0A0G4H471"/>
<name>A0A0G4H471_VITBC</name>
<feature type="region of interest" description="Disordered" evidence="1">
    <location>
        <begin position="45"/>
        <end position="83"/>
    </location>
</feature>
<dbReference type="SUPFAM" id="SSF47240">
    <property type="entry name" value="Ferritin-like"/>
    <property type="match status" value="1"/>
</dbReference>
<dbReference type="EMBL" id="CDMY01000989">
    <property type="protein sequence ID" value="CEM38554.1"/>
    <property type="molecule type" value="Genomic_DNA"/>
</dbReference>
<dbReference type="VEuPathDB" id="CryptoDB:Vbra_10559"/>
<feature type="chain" id="PRO_5005191088" evidence="2">
    <location>
        <begin position="25"/>
        <end position="286"/>
    </location>
</feature>
<evidence type="ECO:0000313" key="3">
    <source>
        <dbReference type="EMBL" id="CEM38554.1"/>
    </source>
</evidence>
<keyword evidence="2" id="KW-0732">Signal</keyword>
<organism evidence="3 4">
    <name type="scientific">Vitrella brassicaformis (strain CCMP3155)</name>
    <dbReference type="NCBI Taxonomy" id="1169540"/>
    <lineage>
        <taxon>Eukaryota</taxon>
        <taxon>Sar</taxon>
        <taxon>Alveolata</taxon>
        <taxon>Colpodellida</taxon>
        <taxon>Vitrellaceae</taxon>
        <taxon>Vitrella</taxon>
    </lineage>
</organism>
<feature type="compositionally biased region" description="Acidic residues" evidence="1">
    <location>
        <begin position="57"/>
        <end position="72"/>
    </location>
</feature>
<evidence type="ECO:0000256" key="1">
    <source>
        <dbReference type="SAM" id="MobiDB-lite"/>
    </source>
</evidence>
<dbReference type="AlphaFoldDB" id="A0A0G4H471"/>
<proteinExistence type="predicted"/>
<feature type="signal peptide" evidence="2">
    <location>
        <begin position="1"/>
        <end position="24"/>
    </location>
</feature>
<dbReference type="Proteomes" id="UP000041254">
    <property type="component" value="Unassembled WGS sequence"/>
</dbReference>
<dbReference type="InterPro" id="IPR009078">
    <property type="entry name" value="Ferritin-like_SF"/>
</dbReference>
<sequence length="286" mass="31870">MRVCALIAISLLLATSVSVVVCEAQKHQQHQQEVASLVRSLRELSEDPGLEDTPPSPEDEATAPDDDEDSSEDSAISPADDADSASWVALTKGKWGIDEKVEKALNVFIAKMLAYAYKFKNLGYFFHHSDVHCHGDYYPKSVAYYNYPKDKYKPMPSIQNLFTTYAEYYDSYLTVYDGCKGDNQCIHFLEKHFLSKLVVVIKFIYGIIIKIYHYGSLKLGIVAIDRYLYKKFGCYGSNKGGKWCNTGYCPKGNEIGEQGMGITGTPAIAMAVDEAPEDALDGEEVD</sequence>
<accession>A0A0G4H471</accession>
<protein>
    <submittedName>
        <fullName evidence="3">Uncharacterized protein</fullName>
    </submittedName>
</protein>
<evidence type="ECO:0000313" key="4">
    <source>
        <dbReference type="Proteomes" id="UP000041254"/>
    </source>
</evidence>
<evidence type="ECO:0000256" key="2">
    <source>
        <dbReference type="SAM" id="SignalP"/>
    </source>
</evidence>
<reference evidence="3 4" key="1">
    <citation type="submission" date="2014-11" db="EMBL/GenBank/DDBJ databases">
        <authorList>
            <person name="Zhu J."/>
            <person name="Qi W."/>
            <person name="Song R."/>
        </authorList>
    </citation>
    <scope>NUCLEOTIDE SEQUENCE [LARGE SCALE GENOMIC DNA]</scope>
</reference>
<gene>
    <name evidence="3" type="ORF">Vbra_10559</name>
</gene>
<keyword evidence="4" id="KW-1185">Reference proteome</keyword>